<evidence type="ECO:0000313" key="1">
    <source>
        <dbReference type="EMBL" id="EUB54519.1"/>
    </source>
</evidence>
<reference evidence="1 2" key="1">
    <citation type="journal article" date="2013" name="Nat. Genet.">
        <title>The genome of the hydatid tapeworm Echinococcus granulosus.</title>
        <authorList>
            <person name="Zheng H."/>
            <person name="Zhang W."/>
            <person name="Zhang L."/>
            <person name="Zhang Z."/>
            <person name="Li J."/>
            <person name="Lu G."/>
            <person name="Zhu Y."/>
            <person name="Wang Y."/>
            <person name="Huang Y."/>
            <person name="Liu J."/>
            <person name="Kang H."/>
            <person name="Chen J."/>
            <person name="Wang L."/>
            <person name="Chen A."/>
            <person name="Yu S."/>
            <person name="Gao Z."/>
            <person name="Jin L."/>
            <person name="Gu W."/>
            <person name="Wang Z."/>
            <person name="Zhao L."/>
            <person name="Shi B."/>
            <person name="Wen H."/>
            <person name="Lin R."/>
            <person name="Jones M.K."/>
            <person name="Brejova B."/>
            <person name="Vinar T."/>
            <person name="Zhao G."/>
            <person name="McManus D.P."/>
            <person name="Chen Z."/>
            <person name="Zhou Y."/>
            <person name="Wang S."/>
        </authorList>
    </citation>
    <scope>NUCLEOTIDE SEQUENCE [LARGE SCALE GENOMIC DNA]</scope>
</reference>
<dbReference type="AlphaFoldDB" id="W6UM08"/>
<dbReference type="KEGG" id="egl:EGR_10629"/>
<dbReference type="Proteomes" id="UP000019149">
    <property type="component" value="Unassembled WGS sequence"/>
</dbReference>
<dbReference type="InterPro" id="IPR013783">
    <property type="entry name" value="Ig-like_fold"/>
</dbReference>
<accession>W6UM08</accession>
<proteinExistence type="predicted"/>
<dbReference type="CTD" id="36346344"/>
<dbReference type="RefSeq" id="XP_024345715.1">
    <property type="nucleotide sequence ID" value="XM_024499878.1"/>
</dbReference>
<dbReference type="EMBL" id="APAU02000243">
    <property type="protein sequence ID" value="EUB54519.1"/>
    <property type="molecule type" value="Genomic_DNA"/>
</dbReference>
<keyword evidence="2" id="KW-1185">Reference proteome</keyword>
<evidence type="ECO:0000313" key="2">
    <source>
        <dbReference type="Proteomes" id="UP000019149"/>
    </source>
</evidence>
<sequence>MFLAKELNPFVEYSAKWHGIDEVAKNALEMVAACLMYNAVHFLEGDLIGGYSAFRSIQWAVLNHTNLQISWDSEKLAAAGVHSIDASATPTSKSGNTIKKKEKVASGTITLSGLLPSTDYQLILKAFHRSAYTFEGKFLHYWRYTFVLGEFPARMQRCHMLEAKNALEMVAACLMYNAVHFLEGDLIGGYSAFRSIQWAVLNHTNLQISWDSEKLAAAGVHSIDASATPTSKSGNTIKKKEKVASGTITLSGLLPSTDYQLILKAFHRSAYTFEGKFKFTTGQGVK</sequence>
<gene>
    <name evidence="1" type="ORF">EGR_10629</name>
</gene>
<name>W6UM08_ECHGR</name>
<organism evidence="1 2">
    <name type="scientific">Echinococcus granulosus</name>
    <name type="common">Hydatid tapeworm</name>
    <dbReference type="NCBI Taxonomy" id="6210"/>
    <lineage>
        <taxon>Eukaryota</taxon>
        <taxon>Metazoa</taxon>
        <taxon>Spiralia</taxon>
        <taxon>Lophotrochozoa</taxon>
        <taxon>Platyhelminthes</taxon>
        <taxon>Cestoda</taxon>
        <taxon>Eucestoda</taxon>
        <taxon>Cyclophyllidea</taxon>
        <taxon>Taeniidae</taxon>
        <taxon>Echinococcus</taxon>
        <taxon>Echinococcus granulosus group</taxon>
    </lineage>
</organism>
<protein>
    <submittedName>
        <fullName evidence="1">Uncharacterized protein</fullName>
    </submittedName>
</protein>
<dbReference type="GeneID" id="36346344"/>
<comment type="caution">
    <text evidence="1">The sequence shown here is derived from an EMBL/GenBank/DDBJ whole genome shotgun (WGS) entry which is preliminary data.</text>
</comment>
<dbReference type="Gene3D" id="2.60.40.10">
    <property type="entry name" value="Immunoglobulins"/>
    <property type="match status" value="1"/>
</dbReference>